<dbReference type="InterPro" id="IPR027417">
    <property type="entry name" value="P-loop_NTPase"/>
</dbReference>
<evidence type="ECO:0000313" key="13">
    <source>
        <dbReference type="EMBL" id="OCB87744.1"/>
    </source>
</evidence>
<dbReference type="InterPro" id="IPR040848">
    <property type="entry name" value="AAA_lid_7"/>
</dbReference>
<dbReference type="CDD" id="cd00009">
    <property type="entry name" value="AAA"/>
    <property type="match status" value="2"/>
</dbReference>
<comment type="function">
    <text evidence="10">Nuclear chaperone required for maturation and nuclear export of pre-60S ribosome subunits.</text>
</comment>
<keyword evidence="7 10" id="KW-0067">ATP-binding</keyword>
<evidence type="ECO:0000256" key="11">
    <source>
        <dbReference type="SAM" id="MobiDB-lite"/>
    </source>
</evidence>
<dbReference type="OrthoDB" id="5186at2759"/>
<dbReference type="GO" id="GO:0005654">
    <property type="term" value="C:nucleoplasm"/>
    <property type="evidence" value="ECO:0007669"/>
    <property type="project" value="UniProtKB-SubCell"/>
</dbReference>
<dbReference type="Pfam" id="PF07728">
    <property type="entry name" value="AAA_5"/>
    <property type="match status" value="7"/>
</dbReference>
<dbReference type="Gene3D" id="3.40.50.410">
    <property type="entry name" value="von Willebrand factor, type A domain"/>
    <property type="match status" value="1"/>
</dbReference>
<keyword evidence="8 10" id="KW-0143">Chaperone</keyword>
<organism evidence="13 14">
    <name type="scientific">Sanghuangporus baumii</name>
    <name type="common">Phellinus baumii</name>
    <dbReference type="NCBI Taxonomy" id="108892"/>
    <lineage>
        <taxon>Eukaryota</taxon>
        <taxon>Fungi</taxon>
        <taxon>Dikarya</taxon>
        <taxon>Basidiomycota</taxon>
        <taxon>Agaricomycotina</taxon>
        <taxon>Agaricomycetes</taxon>
        <taxon>Hymenochaetales</taxon>
        <taxon>Hymenochaetaceae</taxon>
        <taxon>Sanghuangporus</taxon>
    </lineage>
</organism>
<proteinExistence type="inferred from homology"/>
<sequence>MDLCARWLDSDGDTWEKLGALGLLIEIHEEIFSILSAFLCRFERGPLYAFLKEKENQERDRTSLHRVLLAYYRILRATPTLPRSLNWNLECLLRLCALPNLDRGARWLAIRCYSLQTRMSERIRIRMEQDALGELYDEDCGIVCGEDISGNVEEVDGWILPALESRRIQDYRDNLLDSSVYFEDGEKSDISLTEASLSHHIANIHGILLFRSQPYESSSSSLVLTSPALLTLRQLAVNFSLRRPTLLTSDPSSGKTTLIHHLSALIHPLSPNNVVTIHLADTSLDPRSLIGSYVSSTTSVGTFEWKDGVLVKAMREGRWVVLKDIDRASNEVLCLISPLAESLDDIKPIGSNAFLSLGNRGNVEAAETFALFATRSVEGNSPSDFFPPSFLGAQKWREIQMLENSLDDLRLLVDSKFPNIAGSITDGLIDIWLTVKHLRVVSSTRTVGIRDLEKFCARVSQFLRSTNDVSAPQRESEGTKPPMITLFPHPSTREEIYLDARDVFFAAGATSKPASEQRYNIAFTISEKLGLSERTCEWLLKRRSPAFEIERDVDGRPVAVRAGRTLLKVKPTHHQLDSPSARPFSMHKQALRLISQIATCVAAVEPVLLTGETGTGKTSVISHLAFLLNKPLVSLNLSNQTESSDLIGGFRPVSARVSVLELQQRFLELFQGTFSVKKNEKLLQNLRKAITNAKWKTVVKLWSETTTTAVNKLSERDDTSQASHLDKANDGLESSAPRKRRKLQSEKFKSTVTDWTTFLRDVREFEVQNILDKNKFSFHFVEGPLVKAVRSGSWVLLDEVNLASPETLECIASLLQGPSSSITLTEQGSLEPVPRHPDFRLFACMNPATDVGKKDLSNNIRARFTEIEVAPPDDDQEALVSVIDHYIGHLAVTDKAVISGIAELYTSVKQLAASGKIADGSNHRPHFSMRSLSRALTFTADTVQNFGLRRALWEGFTMSFTMILDKRSAEIILDLARRTLLSNVKNKVHFLTSHPPPPQHVSPDSYIQMGPFWLSSGPLEREEVSDYILTPSVQKKLMDLARIVITKRYAVLIEGPTSSGKTSAIQYLARRTGHNFVRINNHEHTDIQEYLGSYISDSRSGKLVFHDGLLVRALRRGDWIVLDELNLAPTDVLEALNRLLDDNRELIIPETQEIVRPHPNFMLFATQNPPGVYAGRKVLSRALRNRFLEVHFEDVPATELEHILSQRSRIAPSYAHRIVSVFQELQKRRQIGRIFEGKEGFVTLRDLFRWADRDAQGYQELAEAGYMLLAERTRRDEDKLVVKDVIEKVMNVSISEDSLYNMDKLGQAGQYHSSIVWTRSMRRLFMLLSHALRHKEPVLLVGETGTGKTSVCQLYAEIDKKVLRSVNCQQNTEAADIIGGLRPVRRDASLDQTFVQEVSRILGLVAEQDQKDKDQLVRMISRSLQDVSNPSDRDTLICAERALSINRGLLAWQDGPLVTSMRYGDVFLLDEISLADDSVLERLNSVLEPGRSIVLAEKGGDASEDFEITASPGFKFVATMNPGGDFGKKELSPALRNRFTEIWVPSVMNHDELAEIVNLSWGHDELARLTEPMLQFVDWLVAEVKDCTVVTLRDILSWVTFCNTLFRSNTLSAEALFVQGGEMALLDGLYSVTQLSGWSLESLRDFLLRARCRLAEFGFSHVASIDSPLDISAEGGKLQIGNFSIPFGFRPSQLNTFSFKAPTSLQNGFRLLRACQISKPVLLEGSPGVGKTSLVAALAAAAGQKLCRINLSEQTDLVDLFGSDLPINGDSSDAFAWRDAEFLRALKEGDWVLLDEMNLASQSVLEGLNAVFDHRGTVYIPEINRSFPRHHNFRVFAAQNPLNQGNGRKGLPKSFLNRFTKVYIEQLSSNDLLLICQHLFPTIENPILERMINLNSRLQEEVVVKRRFGISGAPWEFNLRDLIRWASLMTQPDGSHEEPWRYVNIIYGCRFRTMADRTVLFELCAEVFDDADTVKKVRPALIHTPELVICGNSLFRKGLVAGVCSAPRLLSPQTDNVDSALSSLSQKWLVIITGPHLSGKTTFARALAAACGRSLEEISFGSSTDTSDLIGSFEQNSIDFRAEHLLNDVLQIIDTAAARACLKSTGSLSLLLRLKDEVLTAQQTCSLAPLQDFARSSLSAPILDTAEPELQTVLTAISSLPMDAKQSNPTFEWVDGPLIRAMRRGKWMLLDNANLCSPAVLDRLNSLCESNGSLVLTEKGMDQEVVYPHPDFRLIMSIDPLRGDISRAMRNRGIEIALDLLESEDTMTLQRAAKRLALHGFCSTPDFDLSRRALCSASRVPRREEFVSVIHDDSVSSEIMAVEALYRRLDSSYDIAIALFAFSYSTPHNSKAMVRMFKSFTGPRTIAIREQLSLSLQDSANLRSMLAHPDISRDKNVQYRPLNPLLAFPFVTCLSGDELKCACLAILIIEASFMASRLELQLRKEIASSNGLLQGNTDHVHIFNFMEAIPLLVRQLISAGQANIYDLLVGFMIACARDTILTPVKPNIEAALDIVYYALHLHQAVVQAAVDFSALYAASGWIHQRLSATSDHFNEIRKLGQTLHETYALTSGMKVEEIWASFYRPCMPTRMRNLFSLLETMPQDTRKRAADLIAVVCARKGDADDAERNISLIRRSIDENSFSLSSDEGILQQLVLRESSQAILISEMNELADLTPYSDTSDSRRRINSLRRQISQIVRVPRRVAYQLLLWKMEARLDILPELVNAHLEWHRSFWDDVKSLQNSGPSIAFSPVFLQAAITASANAGGLGNIDLRLALLGDQTKLILSESSQVQNRKSLAVSFLLRNIELVIRAGFPDIAASLPGDIAHVSEQASVFPMLEALQYTALEPFKPLIPALETIARSSSWVDLIQSMGRCWILLSQVLLSLYVPSIPIDPLAVRSSQKSFIESRIGLLKTQIRVYSLWEHNRSGHRENALTDFLRSRSQSLQDNFDSERAEYSVTRQSDSSLLQAFWNETRGFCREIASPERLEQFVLGAAEAKGDVAGQESLLQDSISNYVQRMKSAYSTIEDLVLPIELSMMQLRFGLSTLRHSARLRRTKSIDLRTCKILGFPSVQAMHTTLHSTSEDLVVVGFKLADTLLLRILATPQLYSREAAEERVVAIQDSYEQIMSMFDAYLNEKKEKARQAESLYRSRQTTHVTLDDDSEEEQIRQLFPVFSDEDREVVLDSIATEQPSTDVTSALSNEFARKLLNVHLLLFCRDDGCSRREYGELWHSTLLDAVTHWKLGQLSSLPCSADDDSYALRFNILLDAKLRFQRIDGRAYSFYRDANLHEARKAANIVKSLRDKLRALIRLWPDQLVLQHLQDRCNSILSISMTGSVARILGAVESLLLHTEDWEMFANHENSLMKQRQSLTDLIVEWRRLELNGWKSILDVEAKEFCAEVSDWWFRMYDVAVRGAIAVSQDAESDALTRYLDSLTLLVEDFIRTSPLGQYIDRLELILSFASFTSALTSTGLSSRGVMSRVSLVLVGIHHYYRQFADKVSASLLEGRAAIEKDVQNLVKLATWKDVNVHALQQSALRTHRQLYKRIRQFRELLRRPAIPHLQIDDSQLDVSAEDNENEADTIDDLRWHALEKGPPRSRKFASLFSNGLKHILDPSSTLSTEDLSRSIISIQSEYANAQPSRDLSPSDRKKWNSALFVRKKRSWNDFLKELKRIGFSPNVRHEITEALRSKRYVMEQPTIDAFEETPFRAVLSKINYYFYRCVGLLRTLLQCDIDHHSDVSTREIQRGVSSFESAFFFAISARITISGLTSNWISIRSLYRKFCELEHSRSKGIIASAVRDVVRNVAIKTREAIDALQELIDVANKLSILSDDVSPIDTEALIGVHDWMSKGTEFSKQLSALSKASENGCIITEDNYDQIRMTMNHLRSLRILLTSVSEQEPSLMRFCVSTCDWLDETLLAIRIPDDIENVGPIKSDATTDMNTIIDLLLLVGQDLRKIDELAKMQNIDDSGYLRRQHSMFLHVSQILRADSVVDHLRQLSEDLSGLQPPETSEILCQILPFISSYLAFTERHLSGFSSWTKSLLKLTYISGSLLRNIATKGFCRPSEFEDTGDAQEGAIQLAEGTGLGQGEGEEDVSSQIEDESQFEGIKGEDGEANGNSEGGGKDEAIDVDFDLSGQFEDGHDQDSRSEEEESVPDLDDEFGNNISDNLDDVDKDFWDEEADDERLSNQLNGDSTATDGRPEMVAKEQESIEDERRNDQTREELQTGEDDGVEAAESHAKDEKGDNVQPAEEDTQMTDGTAEGQTEESSMEPAFPEQQESTDDLDDLRDSDQEKEPAQLEANSSEATADAEVEDESKDQDDAGSASKADVHAGGKDGNENTGIEDASVASEGMAQKSGEVTAEPPVVNDVESEDASFANSIAQMPEQTKFSSSTTGDTHPSLHGAESSKRLMSEEPLPNPHRSLGDAQREVKRRFDEILDTTDAHLRETVAAEQSVIEYAPDESTEGDMQALGPALDEETAKLNKLSLIEEQDRLLNSISQNDLPDHGTDHQDQVETTSGQEHLDDGELRNHQNPDDRKEMNSKEADSQPMDIDGVDQSKAHLQKLSSEERDLSQTKKVEAELDNWFCNDQPRQDAQRIWQLYDALTQDLSFSLCEQLRLILEPTRATRLMGDFRTGKRLNMKKIIPYIASNYTKDKIWLRRVRPSQREYQVLIALDDSRSMAETHSIHLAFQTLALVSKALNRLEVGDVAVASFGERMYMVHRFEDGPFTEQAGTKVLETFKFAQTATDVRPLLDSSVEVLTKARERRISSSSSDLWQLEIIISDGICQNHEELRAILRKAEEEHILIVFIIIDAHHSQGTQHSADDTSQSQNSIVNMTQAMYRTVNGRLELHMQRYLDSFPFEFFVILKDVETLPDVLADTLRQFFERISAS</sequence>
<gene>
    <name evidence="13" type="ORF">A7U60_g5066</name>
</gene>
<keyword evidence="5" id="KW-0597">Phosphoprotein</keyword>
<keyword evidence="14" id="KW-1185">Reference proteome</keyword>
<dbReference type="InterPro" id="IPR041190">
    <property type="entry name" value="Midasin_AAA_lid_5"/>
</dbReference>
<evidence type="ECO:0000256" key="10">
    <source>
        <dbReference type="PIRNR" id="PIRNR010340"/>
    </source>
</evidence>
<dbReference type="PANTHER" id="PTHR48103">
    <property type="entry name" value="MIDASIN-RELATED"/>
    <property type="match status" value="1"/>
</dbReference>
<dbReference type="FunFam" id="3.40.50.300:FF:000712">
    <property type="entry name" value="Midasin"/>
    <property type="match status" value="1"/>
</dbReference>
<dbReference type="InterPro" id="IPR048617">
    <property type="entry name" value="MDN1_AAA_lid_4"/>
</dbReference>
<dbReference type="PROSITE" id="PS00675">
    <property type="entry name" value="SIGMA54_INTERACT_1"/>
    <property type="match status" value="2"/>
</dbReference>
<evidence type="ECO:0000256" key="3">
    <source>
        <dbReference type="ARBA" id="ARBA00007188"/>
    </source>
</evidence>
<dbReference type="FunFam" id="3.40.50.300:FF:000142">
    <property type="entry name" value="Midasin"/>
    <property type="match status" value="1"/>
</dbReference>
<protein>
    <recommendedName>
        <fullName evidence="4 10">Midasin</fullName>
    </recommendedName>
</protein>
<dbReference type="EMBL" id="LNZH02000188">
    <property type="protein sequence ID" value="OCB87744.1"/>
    <property type="molecule type" value="Genomic_DNA"/>
</dbReference>
<feature type="compositionally biased region" description="Acidic residues" evidence="11">
    <location>
        <begin position="4153"/>
        <end position="4166"/>
    </location>
</feature>
<dbReference type="Pfam" id="PF17867">
    <property type="entry name" value="AAA_lid_7"/>
    <property type="match status" value="3"/>
</dbReference>
<feature type="compositionally biased region" description="Basic and acidic residues" evidence="11">
    <location>
        <begin position="4292"/>
        <end position="4302"/>
    </location>
</feature>
<dbReference type="InterPro" id="IPR011704">
    <property type="entry name" value="ATPase_dyneun-rel_AAA"/>
</dbReference>
<evidence type="ECO:0000256" key="8">
    <source>
        <dbReference type="ARBA" id="ARBA00023186"/>
    </source>
</evidence>
<dbReference type="GO" id="GO:0016887">
    <property type="term" value="F:ATP hydrolysis activity"/>
    <property type="evidence" value="ECO:0007669"/>
    <property type="project" value="InterPro"/>
</dbReference>
<feature type="compositionally biased region" description="Basic and acidic residues" evidence="11">
    <location>
        <begin position="4204"/>
        <end position="4229"/>
    </location>
</feature>
<feature type="compositionally biased region" description="Acidic residues" evidence="11">
    <location>
        <begin position="4095"/>
        <end position="4109"/>
    </location>
</feature>
<reference evidence="13" key="1">
    <citation type="submission" date="2016-06" db="EMBL/GenBank/DDBJ databases">
        <title>Draft Genome sequence of the fungus Inonotus baumii.</title>
        <authorList>
            <person name="Zhu H."/>
            <person name="Lin W."/>
        </authorList>
    </citation>
    <scope>NUCLEOTIDE SEQUENCE</scope>
    <source>
        <strain evidence="13">821</strain>
    </source>
</reference>
<evidence type="ECO:0000256" key="2">
    <source>
        <dbReference type="ARBA" id="ARBA00004642"/>
    </source>
</evidence>
<dbReference type="Gene3D" id="3.40.50.300">
    <property type="entry name" value="P-loop containing nucleotide triphosphate hydrolases"/>
    <property type="match status" value="6"/>
</dbReference>
<dbReference type="GO" id="GO:0005524">
    <property type="term" value="F:ATP binding"/>
    <property type="evidence" value="ECO:0007669"/>
    <property type="project" value="UniProtKB-KW"/>
</dbReference>
<feature type="compositionally biased region" description="Acidic residues" evidence="11">
    <location>
        <begin position="4173"/>
        <end position="4188"/>
    </location>
</feature>
<name>A0A9Q5HXE4_SANBA</name>
<comment type="similarity">
    <text evidence="3 10">Belongs to the midasin family.</text>
</comment>
<evidence type="ECO:0000256" key="5">
    <source>
        <dbReference type="ARBA" id="ARBA00022553"/>
    </source>
</evidence>
<evidence type="ECO:0000256" key="4">
    <source>
        <dbReference type="ARBA" id="ARBA00017143"/>
    </source>
</evidence>
<evidence type="ECO:0000313" key="14">
    <source>
        <dbReference type="Proteomes" id="UP000757232"/>
    </source>
</evidence>
<feature type="compositionally biased region" description="Polar residues" evidence="11">
    <location>
        <begin position="4192"/>
        <end position="4202"/>
    </location>
</feature>
<feature type="compositionally biased region" description="Basic and acidic residues" evidence="11">
    <location>
        <begin position="4240"/>
        <end position="4250"/>
    </location>
</feature>
<feature type="region of interest" description="Disordered" evidence="11">
    <location>
        <begin position="713"/>
        <end position="743"/>
    </location>
</feature>
<dbReference type="InterPro" id="IPR012099">
    <property type="entry name" value="Midasin"/>
</dbReference>
<dbReference type="InterPro" id="IPR036465">
    <property type="entry name" value="vWFA_dom_sf"/>
</dbReference>
<dbReference type="PROSITE" id="PS50234">
    <property type="entry name" value="VWFA"/>
    <property type="match status" value="1"/>
</dbReference>
<feature type="compositionally biased region" description="Basic and acidic residues" evidence="11">
    <location>
        <begin position="4333"/>
        <end position="4343"/>
    </location>
</feature>
<dbReference type="SMART" id="SM00382">
    <property type="entry name" value="AAA"/>
    <property type="match status" value="6"/>
</dbReference>
<keyword evidence="13" id="KW-0378">Hydrolase</keyword>
<dbReference type="SUPFAM" id="SSF53300">
    <property type="entry name" value="vWA-like"/>
    <property type="match status" value="1"/>
</dbReference>
<accession>A0A9Q5HXE4</accession>
<dbReference type="GO" id="GO:0005730">
    <property type="term" value="C:nucleolus"/>
    <property type="evidence" value="ECO:0007669"/>
    <property type="project" value="UniProtKB-SubCell"/>
</dbReference>
<feature type="domain" description="VWFA" evidence="12">
    <location>
        <begin position="4676"/>
        <end position="4889"/>
    </location>
</feature>
<dbReference type="GO" id="GO:0000055">
    <property type="term" value="P:ribosomal large subunit export from nucleus"/>
    <property type="evidence" value="ECO:0007669"/>
    <property type="project" value="TreeGrafter"/>
</dbReference>
<dbReference type="FunFam" id="3.40.50.300:FF:001368">
    <property type="entry name" value="Midasin"/>
    <property type="match status" value="1"/>
</dbReference>
<evidence type="ECO:0000256" key="9">
    <source>
        <dbReference type="ARBA" id="ARBA00023242"/>
    </source>
</evidence>
<feature type="compositionally biased region" description="Acidic residues" evidence="11">
    <location>
        <begin position="4313"/>
        <end position="4323"/>
    </location>
</feature>
<dbReference type="Pfam" id="PF17865">
    <property type="entry name" value="AAA_lid_5"/>
    <property type="match status" value="1"/>
</dbReference>
<dbReference type="GO" id="GO:0030687">
    <property type="term" value="C:preribosome, large subunit precursor"/>
    <property type="evidence" value="ECO:0007669"/>
    <property type="project" value="TreeGrafter"/>
</dbReference>
<dbReference type="InterPro" id="IPR002035">
    <property type="entry name" value="VWF_A"/>
</dbReference>
<comment type="caution">
    <text evidence="13">The sequence shown here is derived from an EMBL/GenBank/DDBJ whole genome shotgun (WGS) entry which is preliminary data.</text>
</comment>
<feature type="compositionally biased region" description="Basic and acidic residues" evidence="11">
    <location>
        <begin position="713"/>
        <end position="730"/>
    </location>
</feature>
<feature type="compositionally biased region" description="Basic and acidic residues" evidence="11">
    <location>
        <begin position="4509"/>
        <end position="4519"/>
    </location>
</feature>
<keyword evidence="9 10" id="KW-0539">Nucleus</keyword>
<feature type="region of interest" description="Disordered" evidence="11">
    <location>
        <begin position="4459"/>
        <end position="4479"/>
    </location>
</feature>
<feature type="compositionally biased region" description="Polar residues" evidence="11">
    <location>
        <begin position="4382"/>
        <end position="4403"/>
    </location>
</feature>
<evidence type="ECO:0000256" key="6">
    <source>
        <dbReference type="ARBA" id="ARBA00022741"/>
    </source>
</evidence>
<dbReference type="PANTHER" id="PTHR48103:SF2">
    <property type="entry name" value="MIDASIN"/>
    <property type="match status" value="1"/>
</dbReference>
<dbReference type="Pfam" id="PF21108">
    <property type="entry name" value="MDN1_4th"/>
    <property type="match status" value="1"/>
</dbReference>
<dbReference type="GO" id="GO:0000027">
    <property type="term" value="P:ribosomal large subunit assembly"/>
    <property type="evidence" value="ECO:0007669"/>
    <property type="project" value="InterPro"/>
</dbReference>
<dbReference type="InterPro" id="IPR003593">
    <property type="entry name" value="AAA+_ATPase"/>
</dbReference>
<evidence type="ECO:0000256" key="1">
    <source>
        <dbReference type="ARBA" id="ARBA00004604"/>
    </source>
</evidence>
<evidence type="ECO:0000256" key="7">
    <source>
        <dbReference type="ARBA" id="ARBA00022840"/>
    </source>
</evidence>
<dbReference type="InterPro" id="IPR025662">
    <property type="entry name" value="Sigma_54_int_dom_ATP-bd_1"/>
</dbReference>
<feature type="compositionally biased region" description="Basic and acidic residues" evidence="11">
    <location>
        <begin position="4527"/>
        <end position="4552"/>
    </location>
</feature>
<feature type="region of interest" description="Disordered" evidence="11">
    <location>
        <begin position="4089"/>
        <end position="4434"/>
    </location>
</feature>
<dbReference type="PIRSF" id="PIRSF010340">
    <property type="entry name" value="Midasin"/>
    <property type="match status" value="1"/>
</dbReference>
<comment type="subcellular location">
    <subcellularLocation>
        <location evidence="1">Nucleus</location>
        <location evidence="1">Nucleolus</location>
    </subcellularLocation>
    <subcellularLocation>
        <location evidence="2">Nucleus</location>
        <location evidence="2">Nucleoplasm</location>
    </subcellularLocation>
</comment>
<keyword evidence="6 10" id="KW-0547">Nucleotide-binding</keyword>
<dbReference type="Proteomes" id="UP000757232">
    <property type="component" value="Unassembled WGS sequence"/>
</dbReference>
<dbReference type="Pfam" id="PF12775">
    <property type="entry name" value="AAA_7"/>
    <property type="match status" value="1"/>
</dbReference>
<feature type="region of interest" description="Disordered" evidence="11">
    <location>
        <begin position="4505"/>
        <end position="4559"/>
    </location>
</feature>
<dbReference type="SUPFAM" id="SSF52540">
    <property type="entry name" value="P-loop containing nucleoside triphosphate hydrolases"/>
    <property type="match status" value="6"/>
</dbReference>
<evidence type="ECO:0000259" key="12">
    <source>
        <dbReference type="PROSITE" id="PS50234"/>
    </source>
</evidence>